<evidence type="ECO:0000259" key="7">
    <source>
        <dbReference type="Pfam" id="PF05592"/>
    </source>
</evidence>
<dbReference type="Gene3D" id="3.20.20.300">
    <property type="entry name" value="Glycoside hydrolase, family 3, N-terminal domain"/>
    <property type="match status" value="1"/>
</dbReference>
<dbReference type="GO" id="GO:0005975">
    <property type="term" value="P:carbohydrate metabolic process"/>
    <property type="evidence" value="ECO:0007669"/>
    <property type="project" value="InterPro"/>
</dbReference>
<dbReference type="Gene3D" id="3.40.50.1700">
    <property type="entry name" value="Glycoside hydrolase family 3 C-terminal domain"/>
    <property type="match status" value="1"/>
</dbReference>
<dbReference type="SUPFAM" id="SSF48208">
    <property type="entry name" value="Six-hairpin glycosidases"/>
    <property type="match status" value="1"/>
</dbReference>
<dbReference type="Gene3D" id="2.60.420.10">
    <property type="entry name" value="Maltose phosphorylase, domain 3"/>
    <property type="match status" value="1"/>
</dbReference>
<dbReference type="SUPFAM" id="SSF51445">
    <property type="entry name" value="(Trans)glycosidases"/>
    <property type="match status" value="1"/>
</dbReference>
<proteinExistence type="predicted"/>
<comment type="catalytic activity">
    <reaction evidence="1">
        <text>Hydrolysis of terminal non-reducing alpha-L-rhamnose residues in alpha-L-rhamnosides.</text>
        <dbReference type="EC" id="3.2.1.40"/>
    </reaction>
</comment>
<dbReference type="Pfam" id="PF17390">
    <property type="entry name" value="Bac_rhamnosid_C"/>
    <property type="match status" value="1"/>
</dbReference>
<dbReference type="InterPro" id="IPR008902">
    <property type="entry name" value="Rhamnosid_concanavalin"/>
</dbReference>
<evidence type="ECO:0000313" key="12">
    <source>
        <dbReference type="Proteomes" id="UP000184440"/>
    </source>
</evidence>
<protein>
    <recommendedName>
        <fullName evidence="2">alpha-L-rhamnosidase</fullName>
        <ecNumber evidence="2">3.2.1.40</ecNumber>
    </recommendedName>
</protein>
<dbReference type="InterPro" id="IPR036962">
    <property type="entry name" value="Glyco_hydro_3_N_sf"/>
</dbReference>
<dbReference type="InterPro" id="IPR035396">
    <property type="entry name" value="Bac_rhamnosid6H"/>
</dbReference>
<evidence type="ECO:0000256" key="3">
    <source>
        <dbReference type="ARBA" id="ARBA00022801"/>
    </source>
</evidence>
<dbReference type="Gene3D" id="1.50.10.10">
    <property type="match status" value="1"/>
</dbReference>
<dbReference type="InterPro" id="IPR002772">
    <property type="entry name" value="Glyco_hydro_3_C"/>
</dbReference>
<dbReference type="Pfam" id="PF17389">
    <property type="entry name" value="Bac_rhamnosid6H"/>
    <property type="match status" value="1"/>
</dbReference>
<dbReference type="RefSeq" id="WP_143175505.1">
    <property type="nucleotide sequence ID" value="NZ_FRCS01000011.1"/>
</dbReference>
<evidence type="ECO:0000259" key="6">
    <source>
        <dbReference type="Pfam" id="PF01915"/>
    </source>
</evidence>
<feature type="domain" description="Alpha-L-rhamnosidase concanavalin-like" evidence="7">
    <location>
        <begin position="786"/>
        <end position="876"/>
    </location>
</feature>
<evidence type="ECO:0000259" key="5">
    <source>
        <dbReference type="Pfam" id="PF00933"/>
    </source>
</evidence>
<dbReference type="EC" id="3.2.1.40" evidence="2"/>
<dbReference type="PANTHER" id="PTHR33307:SF6">
    <property type="entry name" value="ALPHA-RHAMNOSIDASE (EUROFUNG)-RELATED"/>
    <property type="match status" value="1"/>
</dbReference>
<reference evidence="11 12" key="1">
    <citation type="submission" date="2016-11" db="EMBL/GenBank/DDBJ databases">
        <authorList>
            <person name="Jaros S."/>
            <person name="Januszkiewicz K."/>
            <person name="Wedrychowicz H."/>
        </authorList>
    </citation>
    <scope>NUCLEOTIDE SEQUENCE [LARGE SCALE GENOMIC DNA]</scope>
    <source>
        <strain evidence="11 12">DSM 46144</strain>
    </source>
</reference>
<evidence type="ECO:0000256" key="1">
    <source>
        <dbReference type="ARBA" id="ARBA00001445"/>
    </source>
</evidence>
<dbReference type="InterPro" id="IPR008928">
    <property type="entry name" value="6-hairpin_glycosidase_sf"/>
</dbReference>
<dbReference type="PANTHER" id="PTHR33307">
    <property type="entry name" value="ALPHA-RHAMNOSIDASE (EUROFUNG)"/>
    <property type="match status" value="1"/>
</dbReference>
<dbReference type="InterPro" id="IPR012341">
    <property type="entry name" value="6hp_glycosidase-like_sf"/>
</dbReference>
<keyword evidence="12" id="KW-1185">Reference proteome</keyword>
<name>A0A1M7RFD1_9ACTN</name>
<feature type="domain" description="Glycoside hydrolase family 3 N-terminal" evidence="5">
    <location>
        <begin position="84"/>
        <end position="374"/>
    </location>
</feature>
<dbReference type="InterPro" id="IPR001764">
    <property type="entry name" value="Glyco_hydro_3_N"/>
</dbReference>
<dbReference type="OrthoDB" id="9761045at2"/>
<dbReference type="Pfam" id="PF08531">
    <property type="entry name" value="Bac_rhamnosid_N"/>
    <property type="match status" value="1"/>
</dbReference>
<dbReference type="InterPro" id="IPR035398">
    <property type="entry name" value="Bac_rhamnosid_C"/>
</dbReference>
<dbReference type="Pfam" id="PF00933">
    <property type="entry name" value="Glyco_hydro_3"/>
    <property type="match status" value="1"/>
</dbReference>
<dbReference type="Gene3D" id="2.60.120.260">
    <property type="entry name" value="Galactose-binding domain-like"/>
    <property type="match status" value="2"/>
</dbReference>
<dbReference type="Pfam" id="PF05592">
    <property type="entry name" value="Bac_rhamnosid"/>
    <property type="match status" value="1"/>
</dbReference>
<dbReference type="InterPro" id="IPR036881">
    <property type="entry name" value="Glyco_hydro_3_C_sf"/>
</dbReference>
<dbReference type="InterPro" id="IPR017853">
    <property type="entry name" value="GH"/>
</dbReference>
<dbReference type="EMBL" id="FRCS01000011">
    <property type="protein sequence ID" value="SHN44944.1"/>
    <property type="molecule type" value="Genomic_DNA"/>
</dbReference>
<dbReference type="Pfam" id="PF01915">
    <property type="entry name" value="Glyco_hydro_3_C"/>
    <property type="match status" value="1"/>
</dbReference>
<accession>A0A1M7RFD1</accession>
<feature type="region of interest" description="Disordered" evidence="4">
    <location>
        <begin position="748"/>
        <end position="771"/>
    </location>
</feature>
<feature type="domain" description="Glycoside hydrolase family 3 C-terminal" evidence="6">
    <location>
        <begin position="439"/>
        <end position="576"/>
    </location>
</feature>
<dbReference type="GO" id="GO:0030596">
    <property type="term" value="F:alpha-L-rhamnosidase activity"/>
    <property type="evidence" value="ECO:0007669"/>
    <property type="project" value="UniProtKB-EC"/>
</dbReference>
<dbReference type="STRING" id="134849.SAMN05443668_11127"/>
<evidence type="ECO:0000259" key="9">
    <source>
        <dbReference type="Pfam" id="PF17389"/>
    </source>
</evidence>
<organism evidence="11 12">
    <name type="scientific">Cryptosporangium aurantiacum</name>
    <dbReference type="NCBI Taxonomy" id="134849"/>
    <lineage>
        <taxon>Bacteria</taxon>
        <taxon>Bacillati</taxon>
        <taxon>Actinomycetota</taxon>
        <taxon>Actinomycetes</taxon>
        <taxon>Cryptosporangiales</taxon>
        <taxon>Cryptosporangiaceae</taxon>
        <taxon>Cryptosporangium</taxon>
    </lineage>
</organism>
<feature type="domain" description="Alpha-L-rhamnosidase six-hairpin glycosidase" evidence="9">
    <location>
        <begin position="881"/>
        <end position="1225"/>
    </location>
</feature>
<dbReference type="InterPro" id="IPR013737">
    <property type="entry name" value="Bac_rhamnosid_N"/>
</dbReference>
<sequence length="1314" mass="142324">MHAYQDPGISVAARVQDLLGRMTIEEKAGLLFHAMAMPGPGGVLLEPGQAGGLPVDRTGEQISAGLSHFNVLGEATPRAIAVWHNTLQTRALDTRLGIPVTLSSDPRHGFVANLATSAAAGGFSQWPEPLGLAATGDAALVRRHAEVVRRELVAVGIRVLLGPSADLASDPRWARMLGTFGANADLVGELTVAYLEGLRGDIFGPDSVAAMVKHFPGAGPQKDGEDAHFPYGREQVYPGGRFDLHLAPFERAIAAGVTQVMPYYGMPVGLDDVEEVGFSFNRGIVTGLLREKLGFDGIVCTDWGLVTDGEIFGAPMPARAWGVEHLDRHERIARILDAGCDQLGGEAAPELVVDLVAQGRLAESRLDVSVRRLLAEKFRLGLFDDRRFVDVDAVDDLVGTPAARAEGLEAQRRSIVVLTGETLRSDQTVYVEGADAEIVAEYATVTTDPNAADVAIVRIDAPFEPRTAGFENFFHAGSLEFPADVEHRLLDLAARVPVQLCVFLDRPAVLTPLARTVAGLAADFGASDEALLDVLFGRTAPGGRLPVELPSSMQDVRRQREDVPSDAIDPLFARGAGQIWQARFIRPAQPPTAGIDGPAIAFRGRFTVHRASLVAAWLHVTAHGVYEPYLNGTRIGDDVLAPGWSSYPHRLRYATHDVLPLLADGQNVLGALVADGWYRGRVGFDGGKRDVYGDTVGLFAQLEFIDADGTRTVVGTGPDWEYGPSPITRTGLYDGEHHDARIPLHWTGGDWQPVTTDPAPPRNLVTPDGPPVRRIQELAPVAVRGSIYDFGQNLVGRVRLTVTGPAGATVTLRHAEVLDNGDLGIRPLRQAAQTDTYVLAGDGTEVWEPRFTLHGFRYVQVDGDLTPDALTAIVVHSDMPRTGWFDCSDPDVSRLHENVVWSMRGNFVDLPTDCPQRDERLGWTGDIQLFAPTATYLYDCTGLLRSWLRDLAAEQYPDGNVPLFVPTLNYDRWPPQFMAAWGDAAVVVPWTLYQATGDDQVLRDQLPSMRAWVDGVENLCGPTLTWPEGMQLGDWLEPASPPDAPWQSSTDYRLVGTASFAHCADLLSQIHDALGLPSRYGALAEEIKTAVRDAYVTPDGLLTSDSQTAYALAIGFGLLDGPDRQRAGDRLAELVRKNEYAIGTGFVGTPLVCAALTETGHVDDAYRMLLRRDCPSWLYPVTMGATTVWERWDSLLPDGRINPGEMTSFNHYALGAIADWLHRTVAGLAPAAPGWSRLLIRPQPPAGGELTWASARHLTPHGPAEVRWDLDQTTLRVDVLVPDGVSARLELPGAEPEEVGPGRHHRLAPFTVGA</sequence>
<keyword evidence="3" id="KW-0378">Hydrolase</keyword>
<evidence type="ECO:0000313" key="11">
    <source>
        <dbReference type="EMBL" id="SHN44944.1"/>
    </source>
</evidence>
<evidence type="ECO:0000256" key="4">
    <source>
        <dbReference type="SAM" id="MobiDB-lite"/>
    </source>
</evidence>
<dbReference type="InterPro" id="IPR016007">
    <property type="entry name" value="Alpha_rhamnosid"/>
</dbReference>
<feature type="domain" description="Bacterial alpha-L-rhamnosidase N-terminal" evidence="8">
    <location>
        <begin position="614"/>
        <end position="775"/>
    </location>
</feature>
<feature type="domain" description="Alpha-L-rhamnosidase C-terminal" evidence="10">
    <location>
        <begin position="1227"/>
        <end position="1302"/>
    </location>
</feature>
<gene>
    <name evidence="11" type="ORF">SAMN05443668_11127</name>
</gene>
<evidence type="ECO:0000259" key="10">
    <source>
        <dbReference type="Pfam" id="PF17390"/>
    </source>
</evidence>
<dbReference type="SUPFAM" id="SSF52279">
    <property type="entry name" value="Beta-D-glucan exohydrolase, C-terminal domain"/>
    <property type="match status" value="1"/>
</dbReference>
<evidence type="ECO:0000259" key="8">
    <source>
        <dbReference type="Pfam" id="PF08531"/>
    </source>
</evidence>
<evidence type="ECO:0000256" key="2">
    <source>
        <dbReference type="ARBA" id="ARBA00012652"/>
    </source>
</evidence>
<dbReference type="PRINTS" id="PR00133">
    <property type="entry name" value="GLHYDRLASE3"/>
</dbReference>
<dbReference type="Proteomes" id="UP000184440">
    <property type="component" value="Unassembled WGS sequence"/>
</dbReference>